<dbReference type="Pfam" id="PF13478">
    <property type="entry name" value="XdhC_C"/>
    <property type="match status" value="1"/>
</dbReference>
<accession>A0A917M2H2</accession>
<proteinExistence type="predicted"/>
<dbReference type="Proteomes" id="UP000647241">
    <property type="component" value="Unassembled WGS sequence"/>
</dbReference>
<evidence type="ECO:0000259" key="2">
    <source>
        <dbReference type="Pfam" id="PF13478"/>
    </source>
</evidence>
<feature type="domain" description="XdhC Rossmann" evidence="2">
    <location>
        <begin position="185"/>
        <end position="328"/>
    </location>
</feature>
<reference evidence="3" key="2">
    <citation type="submission" date="2020-09" db="EMBL/GenBank/DDBJ databases">
        <authorList>
            <person name="Sun Q."/>
            <person name="Zhou Y."/>
        </authorList>
    </citation>
    <scope>NUCLEOTIDE SEQUENCE</scope>
    <source>
        <strain evidence="3">CGMCC 1.12997</strain>
    </source>
</reference>
<dbReference type="InterPro" id="IPR027051">
    <property type="entry name" value="XdhC_Rossmann_dom"/>
</dbReference>
<dbReference type="InterPro" id="IPR052698">
    <property type="entry name" value="MoCofactor_Util/Proc"/>
</dbReference>
<evidence type="ECO:0000313" key="3">
    <source>
        <dbReference type="EMBL" id="GGG70804.1"/>
    </source>
</evidence>
<evidence type="ECO:0000259" key="1">
    <source>
        <dbReference type="Pfam" id="PF02625"/>
    </source>
</evidence>
<dbReference type="AlphaFoldDB" id="A0A917M2H2"/>
<dbReference type="PANTHER" id="PTHR30388">
    <property type="entry name" value="ALDEHYDE OXIDOREDUCTASE MOLYBDENUM COFACTOR ASSEMBLY PROTEIN"/>
    <property type="match status" value="1"/>
</dbReference>
<dbReference type="RefSeq" id="WP_188553106.1">
    <property type="nucleotide sequence ID" value="NZ_BMGT01000001.1"/>
</dbReference>
<dbReference type="PANTHER" id="PTHR30388:SF6">
    <property type="entry name" value="XANTHINE DEHYDROGENASE SUBUNIT A-RELATED"/>
    <property type="match status" value="1"/>
</dbReference>
<organism evidence="3 4">
    <name type="scientific">Edaphobacter dinghuensis</name>
    <dbReference type="NCBI Taxonomy" id="1560005"/>
    <lineage>
        <taxon>Bacteria</taxon>
        <taxon>Pseudomonadati</taxon>
        <taxon>Acidobacteriota</taxon>
        <taxon>Terriglobia</taxon>
        <taxon>Terriglobales</taxon>
        <taxon>Acidobacteriaceae</taxon>
        <taxon>Edaphobacter</taxon>
    </lineage>
</organism>
<comment type="caution">
    <text evidence="3">The sequence shown here is derived from an EMBL/GenBank/DDBJ whole genome shotgun (WGS) entry which is preliminary data.</text>
</comment>
<gene>
    <name evidence="3" type="ORF">GCM10011585_11270</name>
</gene>
<dbReference type="EMBL" id="BMGT01000001">
    <property type="protein sequence ID" value="GGG70804.1"/>
    <property type="molecule type" value="Genomic_DNA"/>
</dbReference>
<sequence>MRERRQIVRLWRQGNAAVLVTLVRVAGSSYRQVGARLLLDTKGKYAGTISGGCLETELTRKAAWMVRDGATVERYSTAFDDTEEIPFGLGCGGIVDLLVEPAESLECRALMEAMEDSLRGNEATVVTWLPGEGKELRRVIFGSDGGVVFASAGLDQETINSARGLLAGGRYEGRFVEELRAPQRLFMLGAGDDARPLVSMASLLGWSVIVADGRAQLARAERFAEAERVVTLGEAGASELGIRRSDAVVLMTHSYEQDREILASLLPMAPGYVGLLGARHRSSLLVSEAASRLGWTVAECCELIHAPVGLDLGGEGPEAIALAVIAEVQAYCQGKIGISRRLTAESIARQIELGGASRYLQMQCAMEQ</sequence>
<dbReference type="Gene3D" id="3.40.50.720">
    <property type="entry name" value="NAD(P)-binding Rossmann-like Domain"/>
    <property type="match status" value="1"/>
</dbReference>
<feature type="domain" description="XdhC- CoxI" evidence="1">
    <location>
        <begin position="10"/>
        <end position="75"/>
    </location>
</feature>
<evidence type="ECO:0000313" key="4">
    <source>
        <dbReference type="Proteomes" id="UP000647241"/>
    </source>
</evidence>
<keyword evidence="4" id="KW-1185">Reference proteome</keyword>
<reference evidence="3" key="1">
    <citation type="journal article" date="2014" name="Int. J. Syst. Evol. Microbiol.">
        <title>Complete genome sequence of Corynebacterium casei LMG S-19264T (=DSM 44701T), isolated from a smear-ripened cheese.</title>
        <authorList>
            <consortium name="US DOE Joint Genome Institute (JGI-PGF)"/>
            <person name="Walter F."/>
            <person name="Albersmeier A."/>
            <person name="Kalinowski J."/>
            <person name="Ruckert C."/>
        </authorList>
    </citation>
    <scope>NUCLEOTIDE SEQUENCE</scope>
    <source>
        <strain evidence="3">CGMCC 1.12997</strain>
    </source>
</reference>
<dbReference type="InterPro" id="IPR003777">
    <property type="entry name" value="XdhC_CoxI"/>
</dbReference>
<name>A0A917M2H2_9BACT</name>
<protein>
    <submittedName>
        <fullName evidence="3">Xanthine dehydrogenase</fullName>
    </submittedName>
</protein>
<dbReference type="Pfam" id="PF02625">
    <property type="entry name" value="XdhC_CoxI"/>
    <property type="match status" value="1"/>
</dbReference>